<dbReference type="AlphaFoldDB" id="A0A2P8GV15"/>
<feature type="transmembrane region" description="Helical" evidence="2">
    <location>
        <begin position="6"/>
        <end position="25"/>
    </location>
</feature>
<evidence type="ECO:0000313" key="4">
    <source>
        <dbReference type="Proteomes" id="UP000241203"/>
    </source>
</evidence>
<feature type="region of interest" description="Disordered" evidence="1">
    <location>
        <begin position="35"/>
        <end position="54"/>
    </location>
</feature>
<evidence type="ECO:0000256" key="1">
    <source>
        <dbReference type="SAM" id="MobiDB-lite"/>
    </source>
</evidence>
<gene>
    <name evidence="3" type="ORF">CLV49_1417</name>
</gene>
<dbReference type="RefSeq" id="WP_166426850.1">
    <property type="nucleotide sequence ID" value="NZ_PYAU01000001.1"/>
</dbReference>
<dbReference type="EMBL" id="PYAU01000001">
    <property type="protein sequence ID" value="PSL37810.1"/>
    <property type="molecule type" value="Genomic_DNA"/>
</dbReference>
<name>A0A2P8GV15_9MICO</name>
<protein>
    <submittedName>
        <fullName evidence="3">Uncharacterized protein</fullName>
    </submittedName>
</protein>
<reference evidence="3 4" key="1">
    <citation type="submission" date="2018-03" db="EMBL/GenBank/DDBJ databases">
        <title>Genomic Encyclopedia of Archaeal and Bacterial Type Strains, Phase II (KMG-II): from individual species to whole genera.</title>
        <authorList>
            <person name="Goeker M."/>
        </authorList>
    </citation>
    <scope>NUCLEOTIDE SEQUENCE [LARGE SCALE GENOMIC DNA]</scope>
    <source>
        <strain evidence="3 4">DSM 21548</strain>
    </source>
</reference>
<keyword evidence="2" id="KW-1133">Transmembrane helix</keyword>
<accession>A0A2P8GV15</accession>
<organism evidence="3 4">
    <name type="scientific">Labedella gwakjiensis</name>
    <dbReference type="NCBI Taxonomy" id="390269"/>
    <lineage>
        <taxon>Bacteria</taxon>
        <taxon>Bacillati</taxon>
        <taxon>Actinomycetota</taxon>
        <taxon>Actinomycetes</taxon>
        <taxon>Micrococcales</taxon>
        <taxon>Microbacteriaceae</taxon>
        <taxon>Labedella</taxon>
    </lineage>
</organism>
<keyword evidence="2" id="KW-0472">Membrane</keyword>
<comment type="caution">
    <text evidence="3">The sequence shown here is derived from an EMBL/GenBank/DDBJ whole genome shotgun (WGS) entry which is preliminary data.</text>
</comment>
<proteinExistence type="predicted"/>
<dbReference type="Proteomes" id="UP000241203">
    <property type="component" value="Unassembled WGS sequence"/>
</dbReference>
<evidence type="ECO:0000313" key="3">
    <source>
        <dbReference type="EMBL" id="PSL37810.1"/>
    </source>
</evidence>
<sequence>MDPLAGLALTVVFAAVALYTLYWVIRRAVAGGIRDAREQPSDPASPQEDVPEAG</sequence>
<evidence type="ECO:0000256" key="2">
    <source>
        <dbReference type="SAM" id="Phobius"/>
    </source>
</evidence>
<keyword evidence="2" id="KW-0812">Transmembrane</keyword>